<feature type="region of interest" description="Disordered" evidence="1">
    <location>
        <begin position="1"/>
        <end position="24"/>
    </location>
</feature>
<comment type="caution">
    <text evidence="2">The sequence shown here is derived from an EMBL/GenBank/DDBJ whole genome shotgun (WGS) entry which is preliminary data.</text>
</comment>
<feature type="region of interest" description="Disordered" evidence="1">
    <location>
        <begin position="95"/>
        <end position="137"/>
    </location>
</feature>
<protein>
    <submittedName>
        <fullName evidence="2">Uncharacterized protein</fullName>
    </submittedName>
</protein>
<keyword evidence="3" id="KW-1185">Reference proteome</keyword>
<evidence type="ECO:0000313" key="2">
    <source>
        <dbReference type="EMBL" id="KAF5188802.1"/>
    </source>
</evidence>
<proteinExistence type="predicted"/>
<accession>A0A7J6VWW0</accession>
<sequence length="154" mass="16807">MNGSDDDGFESIRQGKRKRIEPAVGNLGVESHAVESHIVDPFADDDNPLPVVSKVRPAKLQTRMKGKDKAHVGMRVLDVANGDVYVRFGKKRSRYIPPDIVSDDGPSLTPGSPPTSTPPPPIRNPHDKPPVPLPTRWSLRNQVVEGLVKLANTP</sequence>
<dbReference type="AlphaFoldDB" id="A0A7J6VWW0"/>
<evidence type="ECO:0000313" key="3">
    <source>
        <dbReference type="Proteomes" id="UP000554482"/>
    </source>
</evidence>
<dbReference type="Proteomes" id="UP000554482">
    <property type="component" value="Unassembled WGS sequence"/>
</dbReference>
<reference evidence="2 3" key="1">
    <citation type="submission" date="2020-06" db="EMBL/GenBank/DDBJ databases">
        <title>Transcriptomic and genomic resources for Thalictrum thalictroides and T. hernandezii: Facilitating candidate gene discovery in an emerging model plant lineage.</title>
        <authorList>
            <person name="Arias T."/>
            <person name="Riano-Pachon D.M."/>
            <person name="Di Stilio V.S."/>
        </authorList>
    </citation>
    <scope>NUCLEOTIDE SEQUENCE [LARGE SCALE GENOMIC DNA]</scope>
    <source>
        <strain evidence="3">cv. WT478/WT964</strain>
        <tissue evidence="2">Leaves</tissue>
    </source>
</reference>
<dbReference type="EMBL" id="JABWDY010026316">
    <property type="protein sequence ID" value="KAF5188802.1"/>
    <property type="molecule type" value="Genomic_DNA"/>
</dbReference>
<name>A0A7J6VWW0_THATH</name>
<feature type="compositionally biased region" description="Pro residues" evidence="1">
    <location>
        <begin position="111"/>
        <end position="123"/>
    </location>
</feature>
<organism evidence="2 3">
    <name type="scientific">Thalictrum thalictroides</name>
    <name type="common">Rue-anemone</name>
    <name type="synonym">Anemone thalictroides</name>
    <dbReference type="NCBI Taxonomy" id="46969"/>
    <lineage>
        <taxon>Eukaryota</taxon>
        <taxon>Viridiplantae</taxon>
        <taxon>Streptophyta</taxon>
        <taxon>Embryophyta</taxon>
        <taxon>Tracheophyta</taxon>
        <taxon>Spermatophyta</taxon>
        <taxon>Magnoliopsida</taxon>
        <taxon>Ranunculales</taxon>
        <taxon>Ranunculaceae</taxon>
        <taxon>Thalictroideae</taxon>
        <taxon>Thalictrum</taxon>
    </lineage>
</organism>
<gene>
    <name evidence="2" type="ORF">FRX31_021611</name>
</gene>
<evidence type="ECO:0000256" key="1">
    <source>
        <dbReference type="SAM" id="MobiDB-lite"/>
    </source>
</evidence>